<sequence length="99" mass="11031">MLQVNLEELDIGIDAYDPNEVPWYPTPSPADLCSAHRLSPKLADWLTKLCQFSEDKNSASGGKRKHEPTKVAILDNGILSISPMPGWWQHWVRPCGCAS</sequence>
<keyword evidence="2" id="KW-1185">Reference proteome</keyword>
<dbReference type="EMBL" id="MU863951">
    <property type="protein sequence ID" value="KAK4198133.1"/>
    <property type="molecule type" value="Genomic_DNA"/>
</dbReference>
<name>A0AAN6XDI6_9PEZI</name>
<proteinExistence type="predicted"/>
<gene>
    <name evidence="1" type="ORF">QBC40DRAFT_284370</name>
</gene>
<evidence type="ECO:0000313" key="2">
    <source>
        <dbReference type="Proteomes" id="UP001303160"/>
    </source>
</evidence>
<accession>A0AAN6XDI6</accession>
<reference evidence="1" key="2">
    <citation type="submission" date="2023-05" db="EMBL/GenBank/DDBJ databases">
        <authorList>
            <consortium name="Lawrence Berkeley National Laboratory"/>
            <person name="Steindorff A."/>
            <person name="Hensen N."/>
            <person name="Bonometti L."/>
            <person name="Westerberg I."/>
            <person name="Brannstrom I.O."/>
            <person name="Guillou S."/>
            <person name="Cros-Aarteil S."/>
            <person name="Calhoun S."/>
            <person name="Haridas S."/>
            <person name="Kuo A."/>
            <person name="Mondo S."/>
            <person name="Pangilinan J."/>
            <person name="Riley R."/>
            <person name="Labutti K."/>
            <person name="Andreopoulos B."/>
            <person name="Lipzen A."/>
            <person name="Chen C."/>
            <person name="Yanf M."/>
            <person name="Daum C."/>
            <person name="Ng V."/>
            <person name="Clum A."/>
            <person name="Ohm R."/>
            <person name="Martin F."/>
            <person name="Silar P."/>
            <person name="Natvig D."/>
            <person name="Lalanne C."/>
            <person name="Gautier V."/>
            <person name="Ament-Velasquez S.L."/>
            <person name="Kruys A."/>
            <person name="Hutchinson M.I."/>
            <person name="Powell A.J."/>
            <person name="Barry K."/>
            <person name="Miller A.N."/>
            <person name="Grigoriev I.V."/>
            <person name="Debuchy R."/>
            <person name="Gladieux P."/>
            <person name="Thoren M.H."/>
            <person name="Johannesson H."/>
        </authorList>
    </citation>
    <scope>NUCLEOTIDE SEQUENCE</scope>
    <source>
        <strain evidence="1">CBS 315.58</strain>
    </source>
</reference>
<protein>
    <submittedName>
        <fullName evidence="1">Uncharacterized protein</fullName>
    </submittedName>
</protein>
<evidence type="ECO:0000313" key="1">
    <source>
        <dbReference type="EMBL" id="KAK4198133.1"/>
    </source>
</evidence>
<comment type="caution">
    <text evidence="1">The sequence shown here is derived from an EMBL/GenBank/DDBJ whole genome shotgun (WGS) entry which is preliminary data.</text>
</comment>
<organism evidence="1 2">
    <name type="scientific">Triangularia verruculosa</name>
    <dbReference type="NCBI Taxonomy" id="2587418"/>
    <lineage>
        <taxon>Eukaryota</taxon>
        <taxon>Fungi</taxon>
        <taxon>Dikarya</taxon>
        <taxon>Ascomycota</taxon>
        <taxon>Pezizomycotina</taxon>
        <taxon>Sordariomycetes</taxon>
        <taxon>Sordariomycetidae</taxon>
        <taxon>Sordariales</taxon>
        <taxon>Podosporaceae</taxon>
        <taxon>Triangularia</taxon>
    </lineage>
</organism>
<dbReference type="Proteomes" id="UP001303160">
    <property type="component" value="Unassembled WGS sequence"/>
</dbReference>
<dbReference type="AlphaFoldDB" id="A0AAN6XDI6"/>
<reference evidence="1" key="1">
    <citation type="journal article" date="2023" name="Mol. Phylogenet. Evol.">
        <title>Genome-scale phylogeny and comparative genomics of the fungal order Sordariales.</title>
        <authorList>
            <person name="Hensen N."/>
            <person name="Bonometti L."/>
            <person name="Westerberg I."/>
            <person name="Brannstrom I.O."/>
            <person name="Guillou S."/>
            <person name="Cros-Aarteil S."/>
            <person name="Calhoun S."/>
            <person name="Haridas S."/>
            <person name="Kuo A."/>
            <person name="Mondo S."/>
            <person name="Pangilinan J."/>
            <person name="Riley R."/>
            <person name="LaButti K."/>
            <person name="Andreopoulos B."/>
            <person name="Lipzen A."/>
            <person name="Chen C."/>
            <person name="Yan M."/>
            <person name="Daum C."/>
            <person name="Ng V."/>
            <person name="Clum A."/>
            <person name="Steindorff A."/>
            <person name="Ohm R.A."/>
            <person name="Martin F."/>
            <person name="Silar P."/>
            <person name="Natvig D.O."/>
            <person name="Lalanne C."/>
            <person name="Gautier V."/>
            <person name="Ament-Velasquez S.L."/>
            <person name="Kruys A."/>
            <person name="Hutchinson M.I."/>
            <person name="Powell A.J."/>
            <person name="Barry K."/>
            <person name="Miller A.N."/>
            <person name="Grigoriev I.V."/>
            <person name="Debuchy R."/>
            <person name="Gladieux P."/>
            <person name="Hiltunen Thoren M."/>
            <person name="Johannesson H."/>
        </authorList>
    </citation>
    <scope>NUCLEOTIDE SEQUENCE</scope>
    <source>
        <strain evidence="1">CBS 315.58</strain>
    </source>
</reference>